<feature type="transmembrane region" description="Helical" evidence="1">
    <location>
        <begin position="145"/>
        <end position="161"/>
    </location>
</feature>
<gene>
    <name evidence="3" type="ORF">NSA23_05765</name>
</gene>
<keyword evidence="3" id="KW-0482">Metalloprotease</keyword>
<feature type="transmembrane region" description="Helical" evidence="1">
    <location>
        <begin position="191"/>
        <end position="211"/>
    </location>
</feature>
<dbReference type="GO" id="GO:0008237">
    <property type="term" value="F:metallopeptidase activity"/>
    <property type="evidence" value="ECO:0007669"/>
    <property type="project" value="UniProtKB-KW"/>
</dbReference>
<keyword evidence="1" id="KW-1133">Transmembrane helix</keyword>
<comment type="caution">
    <text evidence="3">The sequence shown here is derived from an EMBL/GenBank/DDBJ whole genome shotgun (WGS) entry which is preliminary data.</text>
</comment>
<proteinExistence type="predicted"/>
<evidence type="ECO:0000259" key="2">
    <source>
        <dbReference type="Pfam" id="PF02517"/>
    </source>
</evidence>
<feature type="domain" description="CAAX prenyl protease 2/Lysostaphin resistance protein A-like" evidence="2">
    <location>
        <begin position="113"/>
        <end position="199"/>
    </location>
</feature>
<feature type="transmembrane region" description="Helical" evidence="1">
    <location>
        <begin position="114"/>
        <end position="133"/>
    </location>
</feature>
<reference evidence="3" key="1">
    <citation type="submission" date="2022-07" db="EMBL/GenBank/DDBJ databases">
        <title>Enhanced cultured diversity of the mouse gut microbiota enables custom-made synthetic communities.</title>
        <authorList>
            <person name="Afrizal A."/>
        </authorList>
    </citation>
    <scope>NUCLEOTIDE SEQUENCE</scope>
    <source>
        <strain evidence="3">DSM 29482</strain>
    </source>
</reference>
<keyword evidence="3" id="KW-0378">Hydrolase</keyword>
<keyword evidence="4" id="KW-1185">Reference proteome</keyword>
<keyword evidence="1" id="KW-0812">Transmembrane</keyword>
<evidence type="ECO:0000313" key="4">
    <source>
        <dbReference type="Proteomes" id="UP001142078"/>
    </source>
</evidence>
<dbReference type="PANTHER" id="PTHR36435:SF1">
    <property type="entry name" value="CAAX AMINO TERMINAL PROTEASE FAMILY PROTEIN"/>
    <property type="match status" value="1"/>
</dbReference>
<evidence type="ECO:0000313" key="3">
    <source>
        <dbReference type="EMBL" id="MCR2043624.1"/>
    </source>
</evidence>
<organism evidence="3 4">
    <name type="scientific">Anaerosalibacter massiliensis</name>
    <dbReference type="NCBI Taxonomy" id="1347392"/>
    <lineage>
        <taxon>Bacteria</taxon>
        <taxon>Bacillati</taxon>
        <taxon>Bacillota</taxon>
        <taxon>Tissierellia</taxon>
        <taxon>Tissierellales</taxon>
        <taxon>Sporanaerobacteraceae</taxon>
        <taxon>Anaerosalibacter</taxon>
    </lineage>
</organism>
<sequence>MKNKTISKKGPIYKVNRFYLISLIWAIMVQFLPIKDCLYQYIALLIPIIIYLILNRKNLKRILKLNPLNKKSFVIIFIIWIFMLPFSIFIITIYNSLFGDTLANMVIEETANSFIGVFFFTALTPAIIEEIFMRGIVLDGYRHKNIIIASIINGLMFGMLHLNTFQFFHTFFAGIVSSLLVYSTNSIYSSVFIHFVNNGFPLIMDLIIPAQNTPVQTTKEIDFLFFGIIVILSLIIVVLLIHRLANINNMKLKYKKKVSKEKIFNKHLKLSMIIFLGFSLILSFSLKQT</sequence>
<keyword evidence="3" id="KW-0645">Protease</keyword>
<feature type="transmembrane region" description="Helical" evidence="1">
    <location>
        <begin position="38"/>
        <end position="54"/>
    </location>
</feature>
<dbReference type="EMBL" id="JANJZL010000003">
    <property type="protein sequence ID" value="MCR2043624.1"/>
    <property type="molecule type" value="Genomic_DNA"/>
</dbReference>
<keyword evidence="1" id="KW-0472">Membrane</keyword>
<protein>
    <submittedName>
        <fullName evidence="3">CPBP family intramembrane metalloprotease</fullName>
    </submittedName>
</protein>
<name>A0A9X2MHA3_9FIRM</name>
<evidence type="ECO:0000256" key="1">
    <source>
        <dbReference type="SAM" id="Phobius"/>
    </source>
</evidence>
<feature type="transmembrane region" description="Helical" evidence="1">
    <location>
        <begin position="12"/>
        <end position="32"/>
    </location>
</feature>
<dbReference type="PANTHER" id="PTHR36435">
    <property type="entry name" value="SLR1288 PROTEIN"/>
    <property type="match status" value="1"/>
</dbReference>
<dbReference type="Proteomes" id="UP001142078">
    <property type="component" value="Unassembled WGS sequence"/>
</dbReference>
<dbReference type="InterPro" id="IPR052710">
    <property type="entry name" value="CAAX_protease"/>
</dbReference>
<feature type="transmembrane region" description="Helical" evidence="1">
    <location>
        <begin position="74"/>
        <end position="94"/>
    </location>
</feature>
<dbReference type="OrthoDB" id="2035856at2"/>
<dbReference type="GO" id="GO:0004175">
    <property type="term" value="F:endopeptidase activity"/>
    <property type="evidence" value="ECO:0007669"/>
    <property type="project" value="UniProtKB-ARBA"/>
</dbReference>
<dbReference type="Pfam" id="PF02517">
    <property type="entry name" value="Rce1-like"/>
    <property type="match status" value="1"/>
</dbReference>
<feature type="transmembrane region" description="Helical" evidence="1">
    <location>
        <begin position="167"/>
        <end position="184"/>
    </location>
</feature>
<feature type="transmembrane region" description="Helical" evidence="1">
    <location>
        <begin position="223"/>
        <end position="246"/>
    </location>
</feature>
<dbReference type="RefSeq" id="WP_042680464.1">
    <property type="nucleotide sequence ID" value="NZ_CABKTM010000019.1"/>
</dbReference>
<accession>A0A9X2MHA3</accession>
<dbReference type="AlphaFoldDB" id="A0A9X2MHA3"/>
<dbReference type="InterPro" id="IPR003675">
    <property type="entry name" value="Rce1/LyrA-like_dom"/>
</dbReference>
<dbReference type="GO" id="GO:0080120">
    <property type="term" value="P:CAAX-box protein maturation"/>
    <property type="evidence" value="ECO:0007669"/>
    <property type="project" value="UniProtKB-ARBA"/>
</dbReference>
<feature type="transmembrane region" description="Helical" evidence="1">
    <location>
        <begin position="267"/>
        <end position="286"/>
    </location>
</feature>